<keyword evidence="1" id="KW-0472">Membrane</keyword>
<keyword evidence="1" id="KW-1133">Transmembrane helix</keyword>
<evidence type="ECO:0000256" key="1">
    <source>
        <dbReference type="SAM" id="Phobius"/>
    </source>
</evidence>
<sequence length="333" mass="35525">MYEEKIVIRNQISWRSIFAGVIAVLAISMLLSLLGVALGFALLDPESATDISNGSGTAVTIWTLLSLLVSLGIGGFIAGRLAGTDGYIHGFLVWALALLVGIWFGAMTINNAARLTGSALSSVTSAAGSVATGIGKGGVNLASLSTQAFEELVPLPELKNGDVKLSEALQKTGINELQPDYLKAQGEWAKDQIKSAAKDLVLNPNNSDQIIQKLSDTLKNRAQKVTDSIDKNEVSQALAKNTSLTPQEADQAVNNYFIQQQEFFNSLETNVQKAKIQYIQMKEEAKAKAAAASNAAAKAALWSFIGLFIGLMVTVFAGKFGVTHISRHRTLIK</sequence>
<dbReference type="EMBL" id="FMBK01000008">
    <property type="protein sequence ID" value="SCC72251.1"/>
    <property type="molecule type" value="Genomic_DNA"/>
</dbReference>
<dbReference type="Proteomes" id="UP000243661">
    <property type="component" value="Unassembled WGS sequence"/>
</dbReference>
<feature type="transmembrane region" description="Helical" evidence="1">
    <location>
        <begin position="91"/>
        <end position="109"/>
    </location>
</feature>
<dbReference type="RefSeq" id="WP_092720098.1">
    <property type="nucleotide sequence ID" value="NZ_FMBK01000008.1"/>
</dbReference>
<protein>
    <recommendedName>
        <fullName evidence="4">CAP-Gly protein</fullName>
    </recommendedName>
</protein>
<feature type="transmembrane region" description="Helical" evidence="1">
    <location>
        <begin position="12"/>
        <end position="41"/>
    </location>
</feature>
<feature type="transmembrane region" description="Helical" evidence="1">
    <location>
        <begin position="61"/>
        <end position="79"/>
    </location>
</feature>
<evidence type="ECO:0000313" key="2">
    <source>
        <dbReference type="EMBL" id="SCC72251.1"/>
    </source>
</evidence>
<evidence type="ECO:0000313" key="3">
    <source>
        <dbReference type="Proteomes" id="UP000243661"/>
    </source>
</evidence>
<organism evidence="2 3">
    <name type="scientific">Acinetobacter albensis</name>
    <dbReference type="NCBI Taxonomy" id="1673609"/>
    <lineage>
        <taxon>Bacteria</taxon>
        <taxon>Pseudomonadati</taxon>
        <taxon>Pseudomonadota</taxon>
        <taxon>Gammaproteobacteria</taxon>
        <taxon>Moraxellales</taxon>
        <taxon>Moraxellaceae</taxon>
        <taxon>Acinetobacter</taxon>
    </lineage>
</organism>
<dbReference type="OrthoDB" id="2154696at2"/>
<reference evidence="2 3" key="1">
    <citation type="submission" date="2016-08" db="EMBL/GenBank/DDBJ databases">
        <authorList>
            <person name="Seilhamer J.J."/>
        </authorList>
    </citation>
    <scope>NUCLEOTIDE SEQUENCE [LARGE SCALE GENOMIC DNA]</scope>
    <source>
        <strain evidence="2 3">ANC 4874</strain>
    </source>
</reference>
<proteinExistence type="predicted"/>
<evidence type="ECO:0008006" key="4">
    <source>
        <dbReference type="Google" id="ProtNLM"/>
    </source>
</evidence>
<name>A0A1C4GWS5_9GAMM</name>
<gene>
    <name evidence="2" type="ORF">GA0116959_108104</name>
</gene>
<accession>A0A1C4GWS5</accession>
<keyword evidence="1" id="KW-0812">Transmembrane</keyword>
<dbReference type="AlphaFoldDB" id="A0A1C4GWS5"/>
<feature type="transmembrane region" description="Helical" evidence="1">
    <location>
        <begin position="300"/>
        <end position="322"/>
    </location>
</feature>